<feature type="chain" id="PRO_5042551072" evidence="1">
    <location>
        <begin position="27"/>
        <end position="173"/>
    </location>
</feature>
<evidence type="ECO:0000313" key="3">
    <source>
        <dbReference type="EMBL" id="MCW0342238.1"/>
    </source>
</evidence>
<dbReference type="GO" id="GO:0043709">
    <property type="term" value="P:cell adhesion involved in single-species biofilm formation"/>
    <property type="evidence" value="ECO:0007669"/>
    <property type="project" value="TreeGrafter"/>
</dbReference>
<evidence type="ECO:0000313" key="4">
    <source>
        <dbReference type="Proteomes" id="UP001208888"/>
    </source>
</evidence>
<feature type="domain" description="Fimbrial-type adhesion" evidence="2">
    <location>
        <begin position="34"/>
        <end position="172"/>
    </location>
</feature>
<sequence length="173" mass="18456">MGCIKHFFSCLLSCVFMFSVTLPDVAAAGTENLEFRGTLIEPPPCNLSEAGTIKVNFGDRIGVKKVASGIYRQSIPVTLHCEQNSSNAAWQLMLSVSGSPASFDTDNATVVTAEREALGVKLYADGKPLVLDSPVKVNGTTMPALEAVLVQKEGEVLEEGAFTARATLRVAYE</sequence>
<dbReference type="InterPro" id="IPR050263">
    <property type="entry name" value="Bact_Fimbrial_Adh_Pro"/>
</dbReference>
<evidence type="ECO:0000259" key="2">
    <source>
        <dbReference type="Pfam" id="PF00419"/>
    </source>
</evidence>
<proteinExistence type="predicted"/>
<accession>A0AAJ1FV69</accession>
<dbReference type="PANTHER" id="PTHR33420:SF33">
    <property type="entry name" value="MINOR FIMBRIAL SUBUNIT"/>
    <property type="match status" value="1"/>
</dbReference>
<dbReference type="Proteomes" id="UP001208888">
    <property type="component" value="Unassembled WGS sequence"/>
</dbReference>
<reference evidence="3" key="1">
    <citation type="submission" date="2022-06" db="EMBL/GenBank/DDBJ databases">
        <title>Dynamics of rice microbiomes reveals core vertical transmitted seed endophytes.</title>
        <authorList>
            <person name="Liao K."/>
            <person name="Zhang X."/>
        </authorList>
    </citation>
    <scope>NUCLEOTIDE SEQUENCE</scope>
    <source>
        <strain evidence="3">JT1-17</strain>
    </source>
</reference>
<organism evidence="3 4">
    <name type="scientific">Pantoea ananas</name>
    <name type="common">Erwinia uredovora</name>
    <dbReference type="NCBI Taxonomy" id="553"/>
    <lineage>
        <taxon>Bacteria</taxon>
        <taxon>Pseudomonadati</taxon>
        <taxon>Pseudomonadota</taxon>
        <taxon>Gammaproteobacteria</taxon>
        <taxon>Enterobacterales</taxon>
        <taxon>Erwiniaceae</taxon>
        <taxon>Pantoea</taxon>
    </lineage>
</organism>
<feature type="signal peptide" evidence="1">
    <location>
        <begin position="1"/>
        <end position="26"/>
    </location>
</feature>
<comment type="caution">
    <text evidence="3">The sequence shown here is derived from an EMBL/GenBank/DDBJ whole genome shotgun (WGS) entry which is preliminary data.</text>
</comment>
<dbReference type="EMBL" id="JANFVX010000001">
    <property type="protein sequence ID" value="MCW0342238.1"/>
    <property type="molecule type" value="Genomic_DNA"/>
</dbReference>
<dbReference type="Gene3D" id="2.60.40.1090">
    <property type="entry name" value="Fimbrial-type adhesion domain"/>
    <property type="match status" value="1"/>
</dbReference>
<keyword evidence="1" id="KW-0732">Signal</keyword>
<dbReference type="GO" id="GO:0009289">
    <property type="term" value="C:pilus"/>
    <property type="evidence" value="ECO:0007669"/>
    <property type="project" value="InterPro"/>
</dbReference>
<dbReference type="InterPro" id="IPR000259">
    <property type="entry name" value="Adhesion_dom_fimbrial"/>
</dbReference>
<gene>
    <name evidence="3" type="ORF">NB703_000331</name>
</gene>
<name>A0AAJ1FV69_PANAN</name>
<dbReference type="Pfam" id="PF00419">
    <property type="entry name" value="Fimbrial"/>
    <property type="match status" value="1"/>
</dbReference>
<protein>
    <submittedName>
        <fullName evidence="3">Fimbrial-like protein YfcQ</fullName>
    </submittedName>
</protein>
<dbReference type="AlphaFoldDB" id="A0AAJ1FV69"/>
<dbReference type="SUPFAM" id="SSF49401">
    <property type="entry name" value="Bacterial adhesins"/>
    <property type="match status" value="1"/>
</dbReference>
<dbReference type="InterPro" id="IPR036937">
    <property type="entry name" value="Adhesion_dom_fimbrial_sf"/>
</dbReference>
<evidence type="ECO:0000256" key="1">
    <source>
        <dbReference type="SAM" id="SignalP"/>
    </source>
</evidence>
<dbReference type="InterPro" id="IPR008966">
    <property type="entry name" value="Adhesion_dom_sf"/>
</dbReference>
<dbReference type="PANTHER" id="PTHR33420">
    <property type="entry name" value="FIMBRIAL SUBUNIT ELFA-RELATED"/>
    <property type="match status" value="1"/>
</dbReference>